<keyword evidence="8" id="KW-1185">Reference proteome</keyword>
<dbReference type="SUPFAM" id="SSF161111">
    <property type="entry name" value="Cation efflux protein transmembrane domain-like"/>
    <property type="match status" value="1"/>
</dbReference>
<dbReference type="Gene3D" id="1.20.1510.10">
    <property type="entry name" value="Cation efflux protein transmembrane domain"/>
    <property type="match status" value="1"/>
</dbReference>
<evidence type="ECO:0000256" key="3">
    <source>
        <dbReference type="ARBA" id="ARBA00022989"/>
    </source>
</evidence>
<gene>
    <name evidence="7" type="ORF">FIT61_04280</name>
</gene>
<dbReference type="Proteomes" id="UP000312102">
    <property type="component" value="Chromosome"/>
</dbReference>
<evidence type="ECO:0000256" key="1">
    <source>
        <dbReference type="ARBA" id="ARBA00004141"/>
    </source>
</evidence>
<protein>
    <submittedName>
        <fullName evidence="7">Cation transporter</fullName>
    </submittedName>
</protein>
<name>A0AAE6FTR2_9PROT</name>
<feature type="transmembrane region" description="Helical" evidence="5">
    <location>
        <begin position="73"/>
        <end position="90"/>
    </location>
</feature>
<feature type="transmembrane region" description="Helical" evidence="5">
    <location>
        <begin position="43"/>
        <end position="61"/>
    </location>
</feature>
<evidence type="ECO:0000313" key="7">
    <source>
        <dbReference type="EMBL" id="QDD13661.1"/>
    </source>
</evidence>
<keyword evidence="2 5" id="KW-0812">Transmembrane</keyword>
<dbReference type="EMBL" id="CP040986">
    <property type="protein sequence ID" value="QDD13661.1"/>
    <property type="molecule type" value="Genomic_DNA"/>
</dbReference>
<evidence type="ECO:0000313" key="8">
    <source>
        <dbReference type="Proteomes" id="UP000312102"/>
    </source>
</evidence>
<dbReference type="InterPro" id="IPR058533">
    <property type="entry name" value="Cation_efflux_TM"/>
</dbReference>
<accession>A0AAE6FTR2</accession>
<keyword evidence="4 5" id="KW-0472">Membrane</keyword>
<dbReference type="RefSeq" id="WP_139873571.1">
    <property type="nucleotide sequence ID" value="NZ_CP040985.1"/>
</dbReference>
<feature type="transmembrane region" description="Helical" evidence="5">
    <location>
        <begin position="12"/>
        <end position="31"/>
    </location>
</feature>
<sequence length="197" mass="22059">MLSNKEALFKKSILLVALANLSYFFVEFFVARNIHATSLFADSIDFLEDASINLLIFLALHWTSKNKARLGKVLAIILVIPAFAFLYTAWQKFYVPSVPDPSMLSITGVGALLINFSCVYILVKFRNYQGSLSRAAFLSARNDALANIAIIFAGLISFIWYSIWPDLLVGFFIMTINLDAAKEIWEASESSDIELKP</sequence>
<proteinExistence type="predicted"/>
<dbReference type="GO" id="GO:0008324">
    <property type="term" value="F:monoatomic cation transmembrane transporter activity"/>
    <property type="evidence" value="ECO:0007669"/>
    <property type="project" value="InterPro"/>
</dbReference>
<evidence type="ECO:0000256" key="2">
    <source>
        <dbReference type="ARBA" id="ARBA00022692"/>
    </source>
</evidence>
<dbReference type="GO" id="GO:0016020">
    <property type="term" value="C:membrane"/>
    <property type="evidence" value="ECO:0007669"/>
    <property type="project" value="UniProtKB-SubCell"/>
</dbReference>
<dbReference type="Pfam" id="PF01545">
    <property type="entry name" value="Cation_efflux"/>
    <property type="match status" value="1"/>
</dbReference>
<dbReference type="InterPro" id="IPR027469">
    <property type="entry name" value="Cation_efflux_TMD_sf"/>
</dbReference>
<comment type="subcellular location">
    <subcellularLocation>
        <location evidence="1">Membrane</location>
        <topology evidence="1">Multi-pass membrane protein</topology>
    </subcellularLocation>
</comment>
<dbReference type="KEGG" id="mrk:FIT61_04280"/>
<evidence type="ECO:0000256" key="5">
    <source>
        <dbReference type="SAM" id="Phobius"/>
    </source>
</evidence>
<dbReference type="AlphaFoldDB" id="A0AAE6FTR2"/>
<organism evidence="7 8">
    <name type="scientific">Candidatus Methylopumilus rimovensis</name>
    <dbReference type="NCBI Taxonomy" id="2588535"/>
    <lineage>
        <taxon>Bacteria</taxon>
        <taxon>Pseudomonadati</taxon>
        <taxon>Pseudomonadota</taxon>
        <taxon>Betaproteobacteria</taxon>
        <taxon>Nitrosomonadales</taxon>
        <taxon>Methylophilaceae</taxon>
        <taxon>Candidatus Methylopumilus</taxon>
    </lineage>
</organism>
<feature type="domain" description="Cation efflux protein transmembrane" evidence="6">
    <location>
        <begin position="14"/>
        <end position="183"/>
    </location>
</feature>
<evidence type="ECO:0000256" key="4">
    <source>
        <dbReference type="ARBA" id="ARBA00023136"/>
    </source>
</evidence>
<feature type="transmembrane region" description="Helical" evidence="5">
    <location>
        <begin position="144"/>
        <end position="164"/>
    </location>
</feature>
<evidence type="ECO:0000259" key="6">
    <source>
        <dbReference type="Pfam" id="PF01545"/>
    </source>
</evidence>
<reference evidence="7 8" key="1">
    <citation type="journal article" date="2019" name="ISME J.">
        <title>Evolution in action: habitat transition from sediment to the pelagial leads to genome streamlining in Methylophilaceae.</title>
        <authorList>
            <person name="Salcher M."/>
            <person name="Schaefle D."/>
            <person name="Kaspar M."/>
            <person name="Neuenschwander S.M."/>
            <person name="Ghai R."/>
        </authorList>
    </citation>
    <scope>NUCLEOTIDE SEQUENCE [LARGE SCALE GENOMIC DNA]</scope>
    <source>
        <strain evidence="7 8">MMS-RI-1</strain>
    </source>
</reference>
<keyword evidence="3 5" id="KW-1133">Transmembrane helix</keyword>
<feature type="transmembrane region" description="Helical" evidence="5">
    <location>
        <begin position="102"/>
        <end position="123"/>
    </location>
</feature>